<keyword evidence="3 4" id="KW-0648">Protein biosynthesis</keyword>
<name>A0ABR1IU26_9AGAR</name>
<dbReference type="Proteomes" id="UP001498398">
    <property type="component" value="Unassembled WGS sequence"/>
</dbReference>
<evidence type="ECO:0000259" key="7">
    <source>
        <dbReference type="PROSITE" id="PS50250"/>
    </source>
</evidence>
<feature type="region of interest" description="Disordered" evidence="6">
    <location>
        <begin position="1"/>
        <end position="106"/>
    </location>
</feature>
<comment type="similarity">
    <text evidence="4">Belongs to the eIF-3 subunit C family.</text>
</comment>
<evidence type="ECO:0000313" key="8">
    <source>
        <dbReference type="EMBL" id="KAK7438040.1"/>
    </source>
</evidence>
<dbReference type="PANTHER" id="PTHR13937">
    <property type="entry name" value="EUKARYOTIC TRANSLATION INITATION FACTOR 3, SUBUNIT 8 EIF3S8 -RELATED"/>
    <property type="match status" value="1"/>
</dbReference>
<dbReference type="PROSITE" id="PS50250">
    <property type="entry name" value="PCI"/>
    <property type="match status" value="1"/>
</dbReference>
<evidence type="ECO:0000256" key="4">
    <source>
        <dbReference type="HAMAP-Rule" id="MF_03002"/>
    </source>
</evidence>
<evidence type="ECO:0000256" key="1">
    <source>
        <dbReference type="ARBA" id="ARBA00022490"/>
    </source>
</evidence>
<evidence type="ECO:0000256" key="5">
    <source>
        <dbReference type="SAM" id="Coils"/>
    </source>
</evidence>
<feature type="coiled-coil region" evidence="5">
    <location>
        <begin position="191"/>
        <end position="218"/>
    </location>
</feature>
<comment type="function">
    <text evidence="4">Component of the eukaryotic translation initiation factor 3 (eIF-3) complex, which is involved in protein synthesis of a specialized repertoire of mRNAs and, together with other initiation factors, stimulates binding of mRNA and methionyl-tRNAi to the 40S ribosome. The eIF-3 complex specifically targets and initiates translation of a subset of mRNAs involved in cell proliferation.</text>
</comment>
<evidence type="ECO:0000256" key="6">
    <source>
        <dbReference type="SAM" id="MobiDB-lite"/>
    </source>
</evidence>
<dbReference type="SMART" id="SM00088">
    <property type="entry name" value="PINT"/>
    <property type="match status" value="1"/>
</dbReference>
<gene>
    <name evidence="4 8" type="primary">NIP1</name>
    <name evidence="8" type="ORF">VKT23_018207</name>
</gene>
<dbReference type="HAMAP" id="MF_03002">
    <property type="entry name" value="eIF3c"/>
    <property type="match status" value="1"/>
</dbReference>
<dbReference type="InterPro" id="IPR000717">
    <property type="entry name" value="PCI_dom"/>
</dbReference>
<dbReference type="Pfam" id="PF01399">
    <property type="entry name" value="PCI"/>
    <property type="match status" value="1"/>
</dbReference>
<dbReference type="InterPro" id="IPR058999">
    <property type="entry name" value="EIF3CL_C"/>
</dbReference>
<accession>A0ABR1IU26</accession>
<comment type="subcellular location">
    <subcellularLocation>
        <location evidence="4">Cytoplasm</location>
    </subcellularLocation>
</comment>
<dbReference type="PANTHER" id="PTHR13937:SF0">
    <property type="entry name" value="EUKARYOTIC TRANSLATION INITIATION FACTOR 3 SUBUNIT C-RELATED"/>
    <property type="match status" value="1"/>
</dbReference>
<dbReference type="GO" id="GO:0003743">
    <property type="term" value="F:translation initiation factor activity"/>
    <property type="evidence" value="ECO:0007669"/>
    <property type="project" value="UniProtKB-KW"/>
</dbReference>
<dbReference type="Pfam" id="PF26569">
    <property type="entry name" value="EIF3CL_C"/>
    <property type="match status" value="1"/>
</dbReference>
<evidence type="ECO:0000256" key="2">
    <source>
        <dbReference type="ARBA" id="ARBA00022540"/>
    </source>
</evidence>
<protein>
    <recommendedName>
        <fullName evidence="4">Eukaryotic translation initiation factor 3 subunit C</fullName>
        <shortName evidence="4">eIF3c</shortName>
    </recommendedName>
    <alternativeName>
        <fullName evidence="4">Eukaryotic translation initiation factor 3 93 kDa subunit homolog</fullName>
        <shortName evidence="4">eIF3 p93</shortName>
    </alternativeName>
    <alternativeName>
        <fullName evidence="4">Translation initiation factor eIF3, p93 subunit homolog</fullName>
    </alternativeName>
</protein>
<feature type="compositionally biased region" description="Low complexity" evidence="6">
    <location>
        <begin position="23"/>
        <end position="43"/>
    </location>
</feature>
<feature type="compositionally biased region" description="Polar residues" evidence="6">
    <location>
        <begin position="872"/>
        <end position="884"/>
    </location>
</feature>
<sequence length="884" mass="98919">MSRFFRQAGDSDSESSSSEDELSMSSGDEAPAPSKPAAKPAGAMSRFLRTAGSDSSSSSSEESDEEESDMDSDEAPKTKKKPAFLRSDSEDEDESDDEEGKAGIRIMSAQEKRLAEMEATGKAMDNGLKINDWVAISNEFDKLGRMIQRQHNVSEPIPPFYVKTLISLETSLTSTLAKEKEAKKKMNATNAKALTAMKQKVRKAMKEYEQDIQKYQADPETFERDYLASVSREQPTATGAKAPSGAPAADEGEDGFQSVGKGGKTLQLTPEGIFKTLQSVQEARGKKNTDRAEQIRILERLLEIAVTSYQRIRVLLALVSSRFDYNSSVSNHMPTELWLSAQREVDQLISIVAADPSYIIQEITEDYDDLLERHPSQEKDGVVRIRGSIISFVDRLDDEFTKSLQNIDPHGTEYVERLKDEKVLYCTICRAQAFYEKTKQDDPLSRVVMRRLEHIYSKPNAVVQALESAAEASDVTPAMSLSAKGTTSDLIHSLCVYLYKAGNSLLRTRAMLSHIYHYALHNDFHTARDMLLMSHLQESIHSADVATQILYNRTVVQLGLCAFRNGLIKEAQTTLHDIFATQKVKELLAQGIQHQQRFQSLTPEQEKAERQRQLPFHMHINTELLEAAFLVSSMLVEIPLLASIDSEEAKRKAISKPFRRLLDFADRQVFTGPPESTRDHIMQASRALQDGEWEKCRDLVQSIKIWSLMPEANKVKEMLAKRIQEQGLRTYLFTYAPHYSTLSLELLSRTFGLPIRSVTSIVSKMIWTEELVASLDQSSGVIVFHRLEVSRQQQLALSIAEKVNAMAEQNEKSLDQKMGMGTSGGWNDHRADGKSGEKREGGVQERRGRGERTRGTRGGGTRGRGGRFAQGLGNQMPGQVSQRA</sequence>
<proteinExistence type="inferred from homology"/>
<feature type="domain" description="PCI" evidence="7">
    <location>
        <begin position="616"/>
        <end position="789"/>
    </location>
</feature>
<comment type="subunit">
    <text evidence="4">Component of the eukaryotic translation initiation factor 3 (eIF-3) complex.</text>
</comment>
<keyword evidence="1 4" id="KW-0963">Cytoplasm</keyword>
<feature type="compositionally biased region" description="Gly residues" evidence="6">
    <location>
        <begin position="856"/>
        <end position="868"/>
    </location>
</feature>
<dbReference type="InterPro" id="IPR036390">
    <property type="entry name" value="WH_DNA-bd_sf"/>
</dbReference>
<keyword evidence="5" id="KW-0175">Coiled coil</keyword>
<comment type="caution">
    <text evidence="8">The sequence shown here is derived from an EMBL/GenBank/DDBJ whole genome shotgun (WGS) entry which is preliminary data.</text>
</comment>
<feature type="compositionally biased region" description="Basic and acidic residues" evidence="6">
    <location>
        <begin position="827"/>
        <end position="854"/>
    </location>
</feature>
<feature type="region of interest" description="Disordered" evidence="6">
    <location>
        <begin position="814"/>
        <end position="884"/>
    </location>
</feature>
<dbReference type="InterPro" id="IPR008905">
    <property type="entry name" value="EIF3C_N_dom"/>
</dbReference>
<dbReference type="EMBL" id="JBANRG010000081">
    <property type="protein sequence ID" value="KAK7438040.1"/>
    <property type="molecule type" value="Genomic_DNA"/>
</dbReference>
<dbReference type="Pfam" id="PF05470">
    <property type="entry name" value="eIF-3c_N"/>
    <property type="match status" value="1"/>
</dbReference>
<evidence type="ECO:0000256" key="3">
    <source>
        <dbReference type="ARBA" id="ARBA00022917"/>
    </source>
</evidence>
<feature type="compositionally biased region" description="Acidic residues" evidence="6">
    <location>
        <begin position="61"/>
        <end position="73"/>
    </location>
</feature>
<organism evidence="8 9">
    <name type="scientific">Marasmiellus scandens</name>
    <dbReference type="NCBI Taxonomy" id="2682957"/>
    <lineage>
        <taxon>Eukaryota</taxon>
        <taxon>Fungi</taxon>
        <taxon>Dikarya</taxon>
        <taxon>Basidiomycota</taxon>
        <taxon>Agaricomycotina</taxon>
        <taxon>Agaricomycetes</taxon>
        <taxon>Agaricomycetidae</taxon>
        <taxon>Agaricales</taxon>
        <taxon>Marasmiineae</taxon>
        <taxon>Omphalotaceae</taxon>
        <taxon>Marasmiellus</taxon>
    </lineage>
</organism>
<keyword evidence="2 4" id="KW-0396">Initiation factor</keyword>
<feature type="region of interest" description="Disordered" evidence="6">
    <location>
        <begin position="230"/>
        <end position="264"/>
    </location>
</feature>
<reference evidence="8 9" key="1">
    <citation type="submission" date="2024-01" db="EMBL/GenBank/DDBJ databases">
        <title>A draft genome for the cacao thread blight pathogen Marasmiellus scandens.</title>
        <authorList>
            <person name="Baruah I.K."/>
            <person name="Leung J."/>
            <person name="Bukari Y."/>
            <person name="Amoako-Attah I."/>
            <person name="Meinhardt L.W."/>
            <person name="Bailey B.A."/>
            <person name="Cohen S.P."/>
        </authorList>
    </citation>
    <scope>NUCLEOTIDE SEQUENCE [LARGE SCALE GENOMIC DNA]</scope>
    <source>
        <strain evidence="8 9">GH-19</strain>
    </source>
</reference>
<feature type="compositionally biased region" description="Acidic residues" evidence="6">
    <location>
        <begin position="11"/>
        <end position="22"/>
    </location>
</feature>
<keyword evidence="9" id="KW-1185">Reference proteome</keyword>
<feature type="compositionally biased region" description="Acidic residues" evidence="6">
    <location>
        <begin position="89"/>
        <end position="99"/>
    </location>
</feature>
<dbReference type="SUPFAM" id="SSF46785">
    <property type="entry name" value="Winged helix' DNA-binding domain"/>
    <property type="match status" value="1"/>
</dbReference>
<evidence type="ECO:0000313" key="9">
    <source>
        <dbReference type="Proteomes" id="UP001498398"/>
    </source>
</evidence>
<dbReference type="InterPro" id="IPR027516">
    <property type="entry name" value="EIF3C"/>
</dbReference>